<dbReference type="CDD" id="cd06261">
    <property type="entry name" value="TM_PBP2"/>
    <property type="match status" value="1"/>
</dbReference>
<evidence type="ECO:0000256" key="7">
    <source>
        <dbReference type="ARBA" id="ARBA00023136"/>
    </source>
</evidence>
<dbReference type="InterPro" id="IPR035906">
    <property type="entry name" value="MetI-like_sf"/>
</dbReference>
<keyword evidence="2 8" id="KW-0813">Transport</keyword>
<reference evidence="10 11" key="1">
    <citation type="submission" date="2020-11" db="EMBL/GenBank/DDBJ databases">
        <title>Fusibacter basophilias sp. nov.</title>
        <authorList>
            <person name="Qiu D."/>
        </authorList>
    </citation>
    <scope>NUCLEOTIDE SEQUENCE [LARGE SCALE GENOMIC DNA]</scope>
    <source>
        <strain evidence="10 11">Q10-2</strain>
    </source>
</reference>
<feature type="transmembrane region" description="Helical" evidence="8">
    <location>
        <begin position="85"/>
        <end position="106"/>
    </location>
</feature>
<dbReference type="Proteomes" id="UP000614200">
    <property type="component" value="Unassembled WGS sequence"/>
</dbReference>
<comment type="caution">
    <text evidence="10">The sequence shown here is derived from an EMBL/GenBank/DDBJ whole genome shotgun (WGS) entry which is preliminary data.</text>
</comment>
<evidence type="ECO:0000256" key="4">
    <source>
        <dbReference type="ARBA" id="ARBA00022692"/>
    </source>
</evidence>
<dbReference type="RefSeq" id="WP_194701680.1">
    <property type="nucleotide sequence ID" value="NZ_JADKNH010000005.1"/>
</dbReference>
<dbReference type="InterPro" id="IPR010065">
    <property type="entry name" value="AA_ABC_transptr_permease_3TM"/>
</dbReference>
<dbReference type="EMBL" id="JADKNH010000005">
    <property type="protein sequence ID" value="MBF4693451.1"/>
    <property type="molecule type" value="Genomic_DNA"/>
</dbReference>
<dbReference type="Gene3D" id="1.10.3720.10">
    <property type="entry name" value="MetI-like"/>
    <property type="match status" value="1"/>
</dbReference>
<evidence type="ECO:0000313" key="10">
    <source>
        <dbReference type="EMBL" id="MBF4693451.1"/>
    </source>
</evidence>
<evidence type="ECO:0000256" key="3">
    <source>
        <dbReference type="ARBA" id="ARBA00022475"/>
    </source>
</evidence>
<dbReference type="PANTHER" id="PTHR30614:SF0">
    <property type="entry name" value="L-CYSTINE TRANSPORT SYSTEM PERMEASE PROTEIN TCYL"/>
    <property type="match status" value="1"/>
</dbReference>
<feature type="domain" description="ABC transmembrane type-1" evidence="9">
    <location>
        <begin position="14"/>
        <end position="208"/>
    </location>
</feature>
<keyword evidence="5" id="KW-0029">Amino-acid transport</keyword>
<evidence type="ECO:0000256" key="5">
    <source>
        <dbReference type="ARBA" id="ARBA00022970"/>
    </source>
</evidence>
<feature type="transmembrane region" description="Helical" evidence="8">
    <location>
        <begin position="187"/>
        <end position="208"/>
    </location>
</feature>
<dbReference type="InterPro" id="IPR043429">
    <property type="entry name" value="ArtM/GltK/GlnP/TcyL/YhdX-like"/>
</dbReference>
<evidence type="ECO:0000259" key="9">
    <source>
        <dbReference type="PROSITE" id="PS50928"/>
    </source>
</evidence>
<keyword evidence="4 8" id="KW-0812">Transmembrane</keyword>
<organism evidence="10 11">
    <name type="scientific">Fusibacter ferrireducens</name>
    <dbReference type="NCBI Taxonomy" id="2785058"/>
    <lineage>
        <taxon>Bacteria</taxon>
        <taxon>Bacillati</taxon>
        <taxon>Bacillota</taxon>
        <taxon>Clostridia</taxon>
        <taxon>Eubacteriales</taxon>
        <taxon>Eubacteriales Family XII. Incertae Sedis</taxon>
        <taxon>Fusibacter</taxon>
    </lineage>
</organism>
<feature type="transmembrane region" description="Helical" evidence="8">
    <location>
        <begin position="49"/>
        <end position="73"/>
    </location>
</feature>
<keyword evidence="6 8" id="KW-1133">Transmembrane helix</keyword>
<proteinExistence type="inferred from homology"/>
<dbReference type="InterPro" id="IPR000515">
    <property type="entry name" value="MetI-like"/>
</dbReference>
<dbReference type="PROSITE" id="PS50928">
    <property type="entry name" value="ABC_TM1"/>
    <property type="match status" value="1"/>
</dbReference>
<evidence type="ECO:0000256" key="6">
    <source>
        <dbReference type="ARBA" id="ARBA00022989"/>
    </source>
</evidence>
<name>A0ABR9ZU14_9FIRM</name>
<gene>
    <name evidence="10" type="ORF">ISU02_09985</name>
</gene>
<evidence type="ECO:0000256" key="1">
    <source>
        <dbReference type="ARBA" id="ARBA00004651"/>
    </source>
</evidence>
<dbReference type="NCBIfam" id="TIGR01726">
    <property type="entry name" value="HEQRo_perm_3TM"/>
    <property type="match status" value="1"/>
</dbReference>
<evidence type="ECO:0000313" key="11">
    <source>
        <dbReference type="Proteomes" id="UP000614200"/>
    </source>
</evidence>
<dbReference type="Pfam" id="PF00528">
    <property type="entry name" value="BPD_transp_1"/>
    <property type="match status" value="1"/>
</dbReference>
<comment type="subcellular location">
    <subcellularLocation>
        <location evidence="1 8">Cell membrane</location>
        <topology evidence="1 8">Multi-pass membrane protein</topology>
    </subcellularLocation>
</comment>
<keyword evidence="7 8" id="KW-0472">Membrane</keyword>
<protein>
    <submittedName>
        <fullName evidence="10">Amino acid ABC transporter permease</fullName>
    </submittedName>
</protein>
<evidence type="ECO:0000256" key="2">
    <source>
        <dbReference type="ARBA" id="ARBA00022448"/>
    </source>
</evidence>
<dbReference type="PANTHER" id="PTHR30614">
    <property type="entry name" value="MEMBRANE COMPONENT OF AMINO ACID ABC TRANSPORTER"/>
    <property type="match status" value="1"/>
</dbReference>
<accession>A0ABR9ZU14</accession>
<sequence>MLNEVQIQAIIKGTGYTIIIAIVAVIIGTVCGMLVALGRISHNRILNKISWLYVWFFRGTPLLLQLFMIYYAMPLIIKDLTGHPFPINPLMACFVAFGLNSTAYMAEFFRAGIESIDKGQLEASKALGMSYNQAMFKIIIPQSYKRLLPSVGNEFIMLIKDTSLASTVAISDLLRTTKTMSSSSGNWIYYVYAACVYLLMTSIIQFGFDKLEKKVGAYE</sequence>
<comment type="similarity">
    <text evidence="8">Belongs to the binding-protein-dependent transport system permease family.</text>
</comment>
<evidence type="ECO:0000256" key="8">
    <source>
        <dbReference type="RuleBase" id="RU363032"/>
    </source>
</evidence>
<keyword evidence="3" id="KW-1003">Cell membrane</keyword>
<keyword evidence="11" id="KW-1185">Reference proteome</keyword>
<feature type="transmembrane region" description="Helical" evidence="8">
    <location>
        <begin position="15"/>
        <end position="37"/>
    </location>
</feature>
<dbReference type="SUPFAM" id="SSF161098">
    <property type="entry name" value="MetI-like"/>
    <property type="match status" value="1"/>
</dbReference>